<dbReference type="Proteomes" id="UP000620550">
    <property type="component" value="Unassembled WGS sequence"/>
</dbReference>
<accession>A0ABQ3HT47</accession>
<proteinExistence type="predicted"/>
<dbReference type="Pfam" id="PF00005">
    <property type="entry name" value="ABC_tran"/>
    <property type="match status" value="1"/>
</dbReference>
<dbReference type="CDD" id="cd18570">
    <property type="entry name" value="ABC_6TM_PCAT1_LagD_like"/>
    <property type="match status" value="1"/>
</dbReference>
<keyword evidence="13" id="KW-1185">Reference proteome</keyword>
<reference evidence="13" key="1">
    <citation type="journal article" date="2019" name="Int. J. Syst. Evol. Microbiol.">
        <title>The Global Catalogue of Microorganisms (GCM) 10K type strain sequencing project: providing services to taxonomists for standard genome sequencing and annotation.</title>
        <authorList>
            <consortium name="The Broad Institute Genomics Platform"/>
            <consortium name="The Broad Institute Genome Sequencing Center for Infectious Disease"/>
            <person name="Wu L."/>
            <person name="Ma J."/>
        </authorList>
    </citation>
    <scope>NUCLEOTIDE SEQUENCE [LARGE SCALE GENOMIC DNA]</scope>
    <source>
        <strain evidence="13">CGMCC 1.12966</strain>
    </source>
</reference>
<sequence length="719" mass="80764">MNKKIRVKQQDQRDCGAACIASVAAHYGLHVPIAKIRQHCHTDTQGTNILGLVKGLDAMGFHAKGVKGDLEALKHVPLPAIAHIVLPEQRRHYVVIHKVDKNFIYVMDPSVGMSVTHKLEDFQSLWTGVLVLMEPHAHFEQGNLKTSSYQRFWQLIKPHRSVAVLAMVGAVLYTLLGLSTAIYVQQITDAVLSDGDIGLLHRLSIAMILLLFMQQGIGLLKNTLVLRTGQRIDRYLILGYYKHLLRLPQRFFDTMKVGEIISRVNDAVKIRTFINDAAVQLVINVLIVFFSLSLMAIYYWKLALIVGVAIPFYALVYGLSNRSNKRVERKLMEDAAHLDAHIVESLHAMRTIKQFAVEQSSHERTEHRFSILWAGIRKSVMNSLFSGSATEFLSRIFTIILLWVGATYVLQDRMTTGELLSFYALIGYFTLPVSQLVGMNKTLQHALIASDRLFDIMDLEREEQSSKFELKPEDISDIRFQNVTFRYGSRVQVLNGLTCTFEKGKTTAIVGASGSGKSTMAALLQQLYPVEEGKIKIGDYDIRYIRQDSLRSLIATVPQEIHLLSGNVIENIALGDDYPDIKRVIAVANELGISGFVEKWPDGLHTYLGENGVLLSAGQKQRIGIARALYRQPEILVLDEATSALDTASEEIVQSALRQWQTLGKTVIVIAHRLSTVVHADKLMVLHEGQLAEEGTHLELLTRDNGLYTQMWNRQFAFV</sequence>
<dbReference type="InterPro" id="IPR027417">
    <property type="entry name" value="P-loop_NTPase"/>
</dbReference>
<dbReference type="PROSITE" id="PS00211">
    <property type="entry name" value="ABC_TRANSPORTER_1"/>
    <property type="match status" value="1"/>
</dbReference>
<dbReference type="InterPro" id="IPR005074">
    <property type="entry name" value="Peptidase_C39"/>
</dbReference>
<dbReference type="InterPro" id="IPR003439">
    <property type="entry name" value="ABC_transporter-like_ATP-bd"/>
</dbReference>
<comment type="caution">
    <text evidence="12">The sequence shown here is derived from an EMBL/GenBank/DDBJ whole genome shotgun (WGS) entry which is preliminary data.</text>
</comment>
<dbReference type="Gene3D" id="3.40.50.300">
    <property type="entry name" value="P-loop containing nucleotide triphosphate hydrolases"/>
    <property type="match status" value="1"/>
</dbReference>
<dbReference type="InterPro" id="IPR011527">
    <property type="entry name" value="ABC1_TM_dom"/>
</dbReference>
<feature type="transmembrane region" description="Helical" evidence="8">
    <location>
        <begin position="298"/>
        <end position="320"/>
    </location>
</feature>
<evidence type="ECO:0000259" key="10">
    <source>
        <dbReference type="PROSITE" id="PS50929"/>
    </source>
</evidence>
<dbReference type="PANTHER" id="PTHR43394:SF1">
    <property type="entry name" value="ATP-BINDING CASSETTE SUB-FAMILY B MEMBER 10, MITOCHONDRIAL"/>
    <property type="match status" value="1"/>
</dbReference>
<evidence type="ECO:0000256" key="6">
    <source>
        <dbReference type="ARBA" id="ARBA00022989"/>
    </source>
</evidence>
<feature type="domain" description="ABC transporter" evidence="9">
    <location>
        <begin position="478"/>
        <end position="713"/>
    </location>
</feature>
<keyword evidence="3" id="KW-0547">Nucleotide-binding</keyword>
<keyword evidence="2 8" id="KW-0812">Transmembrane</keyword>
<feature type="transmembrane region" description="Helical" evidence="8">
    <location>
        <begin position="273"/>
        <end position="292"/>
    </location>
</feature>
<name>A0ABQ3HT47_9SPHI</name>
<protein>
    <submittedName>
        <fullName evidence="12">Bacteriocin cleavage/export ABC transporter</fullName>
    </submittedName>
</protein>
<evidence type="ECO:0000256" key="4">
    <source>
        <dbReference type="ARBA" id="ARBA00022801"/>
    </source>
</evidence>
<evidence type="ECO:0000256" key="2">
    <source>
        <dbReference type="ARBA" id="ARBA00022692"/>
    </source>
</evidence>
<dbReference type="InterPro" id="IPR036640">
    <property type="entry name" value="ABC1_TM_sf"/>
</dbReference>
<evidence type="ECO:0000313" key="12">
    <source>
        <dbReference type="EMBL" id="GHE23399.1"/>
    </source>
</evidence>
<evidence type="ECO:0000256" key="1">
    <source>
        <dbReference type="ARBA" id="ARBA00004651"/>
    </source>
</evidence>
<dbReference type="PROSITE" id="PS50929">
    <property type="entry name" value="ABC_TM1F"/>
    <property type="match status" value="1"/>
</dbReference>
<feature type="transmembrane region" description="Helical" evidence="8">
    <location>
        <begin position="422"/>
        <end position="439"/>
    </location>
</feature>
<dbReference type="Pfam" id="PF00664">
    <property type="entry name" value="ABC_membrane"/>
    <property type="match status" value="1"/>
</dbReference>
<evidence type="ECO:0000313" key="13">
    <source>
        <dbReference type="Proteomes" id="UP000620550"/>
    </source>
</evidence>
<organism evidence="12 13">
    <name type="scientific">Sphingobacterium griseoflavum</name>
    <dbReference type="NCBI Taxonomy" id="1474952"/>
    <lineage>
        <taxon>Bacteria</taxon>
        <taxon>Pseudomonadati</taxon>
        <taxon>Bacteroidota</taxon>
        <taxon>Sphingobacteriia</taxon>
        <taxon>Sphingobacteriales</taxon>
        <taxon>Sphingobacteriaceae</taxon>
        <taxon>Sphingobacterium</taxon>
    </lineage>
</organism>
<feature type="domain" description="ABC transmembrane type-1" evidence="10">
    <location>
        <begin position="164"/>
        <end position="445"/>
    </location>
</feature>
<dbReference type="SUPFAM" id="SSF52540">
    <property type="entry name" value="P-loop containing nucleoside triphosphate hydrolases"/>
    <property type="match status" value="1"/>
</dbReference>
<dbReference type="SMART" id="SM00382">
    <property type="entry name" value="AAA"/>
    <property type="match status" value="1"/>
</dbReference>
<dbReference type="CDD" id="cd02418">
    <property type="entry name" value="Peptidase_C39B"/>
    <property type="match status" value="1"/>
</dbReference>
<evidence type="ECO:0000259" key="9">
    <source>
        <dbReference type="PROSITE" id="PS50893"/>
    </source>
</evidence>
<dbReference type="SUPFAM" id="SSF90123">
    <property type="entry name" value="ABC transporter transmembrane region"/>
    <property type="match status" value="1"/>
</dbReference>
<feature type="domain" description="Peptidase C39" evidence="11">
    <location>
        <begin position="9"/>
        <end position="133"/>
    </location>
</feature>
<evidence type="ECO:0000259" key="11">
    <source>
        <dbReference type="PROSITE" id="PS50990"/>
    </source>
</evidence>
<dbReference type="InterPro" id="IPR039421">
    <property type="entry name" value="Type_1_exporter"/>
</dbReference>
<gene>
    <name evidence="12" type="ORF">GCM10017764_03670</name>
</gene>
<dbReference type="Gene3D" id="3.90.70.10">
    <property type="entry name" value="Cysteine proteinases"/>
    <property type="match status" value="1"/>
</dbReference>
<keyword evidence="6 8" id="KW-1133">Transmembrane helix</keyword>
<evidence type="ECO:0000256" key="5">
    <source>
        <dbReference type="ARBA" id="ARBA00022840"/>
    </source>
</evidence>
<dbReference type="PROSITE" id="PS50990">
    <property type="entry name" value="PEPTIDASE_C39"/>
    <property type="match status" value="1"/>
</dbReference>
<dbReference type="PANTHER" id="PTHR43394">
    <property type="entry name" value="ATP-DEPENDENT PERMEASE MDL1, MITOCHONDRIAL"/>
    <property type="match status" value="1"/>
</dbReference>
<comment type="subcellular location">
    <subcellularLocation>
        <location evidence="1">Cell membrane</location>
        <topology evidence="1">Multi-pass membrane protein</topology>
    </subcellularLocation>
</comment>
<evidence type="ECO:0000256" key="3">
    <source>
        <dbReference type="ARBA" id="ARBA00022741"/>
    </source>
</evidence>
<dbReference type="Gene3D" id="1.20.1560.10">
    <property type="entry name" value="ABC transporter type 1, transmembrane domain"/>
    <property type="match status" value="1"/>
</dbReference>
<dbReference type="InterPro" id="IPR017871">
    <property type="entry name" value="ABC_transporter-like_CS"/>
</dbReference>
<keyword evidence="7 8" id="KW-0472">Membrane</keyword>
<keyword evidence="5" id="KW-0067">ATP-binding</keyword>
<keyword evidence="4" id="KW-0378">Hydrolase</keyword>
<dbReference type="InterPro" id="IPR003593">
    <property type="entry name" value="AAA+_ATPase"/>
</dbReference>
<dbReference type="RefSeq" id="WP_189624886.1">
    <property type="nucleotide sequence ID" value="NZ_BNAF01000001.1"/>
</dbReference>
<dbReference type="Pfam" id="PF03412">
    <property type="entry name" value="Peptidase_C39"/>
    <property type="match status" value="1"/>
</dbReference>
<feature type="transmembrane region" description="Helical" evidence="8">
    <location>
        <begin position="203"/>
        <end position="224"/>
    </location>
</feature>
<feature type="transmembrane region" description="Helical" evidence="8">
    <location>
        <begin position="162"/>
        <end position="183"/>
    </location>
</feature>
<evidence type="ECO:0000256" key="7">
    <source>
        <dbReference type="ARBA" id="ARBA00023136"/>
    </source>
</evidence>
<dbReference type="EMBL" id="BNAF01000001">
    <property type="protein sequence ID" value="GHE23399.1"/>
    <property type="molecule type" value="Genomic_DNA"/>
</dbReference>
<dbReference type="PROSITE" id="PS50893">
    <property type="entry name" value="ABC_TRANSPORTER_2"/>
    <property type="match status" value="1"/>
</dbReference>
<evidence type="ECO:0000256" key="8">
    <source>
        <dbReference type="SAM" id="Phobius"/>
    </source>
</evidence>